<dbReference type="RefSeq" id="WP_073593914.1">
    <property type="nucleotide sequence ID" value="NZ_MRCE01000011.1"/>
</dbReference>
<dbReference type="STRING" id="454136.NIES2119_13055"/>
<organism evidence="4 5">
    <name type="scientific">[Phormidium ambiguum] IAM M-71</name>
    <dbReference type="NCBI Taxonomy" id="454136"/>
    <lineage>
        <taxon>Bacteria</taxon>
        <taxon>Bacillati</taxon>
        <taxon>Cyanobacteriota</taxon>
        <taxon>Cyanophyceae</taxon>
        <taxon>Oscillatoriophycideae</taxon>
        <taxon>Aerosakkonematales</taxon>
        <taxon>Aerosakkonemataceae</taxon>
        <taxon>Floridanema</taxon>
    </lineage>
</organism>
<dbReference type="InterPro" id="IPR011006">
    <property type="entry name" value="CheY-like_superfamily"/>
</dbReference>
<evidence type="ECO:0000259" key="3">
    <source>
        <dbReference type="PROSITE" id="PS50110"/>
    </source>
</evidence>
<dbReference type="EMBL" id="MRCE01000011">
    <property type="protein sequence ID" value="OKH37627.1"/>
    <property type="molecule type" value="Genomic_DNA"/>
</dbReference>
<name>A0A1U7IK81_9CYAN</name>
<evidence type="ECO:0000313" key="4">
    <source>
        <dbReference type="EMBL" id="OKH37627.1"/>
    </source>
</evidence>
<dbReference type="Proteomes" id="UP000185860">
    <property type="component" value="Unassembled WGS sequence"/>
</dbReference>
<dbReference type="PANTHER" id="PTHR44591">
    <property type="entry name" value="STRESS RESPONSE REGULATOR PROTEIN 1"/>
    <property type="match status" value="1"/>
</dbReference>
<feature type="domain" description="Response regulatory" evidence="3">
    <location>
        <begin position="5"/>
        <end position="122"/>
    </location>
</feature>
<dbReference type="InterPro" id="IPR001789">
    <property type="entry name" value="Sig_transdc_resp-reg_receiver"/>
</dbReference>
<evidence type="ECO:0000313" key="5">
    <source>
        <dbReference type="Proteomes" id="UP000185860"/>
    </source>
</evidence>
<evidence type="ECO:0000256" key="1">
    <source>
        <dbReference type="ARBA" id="ARBA00022553"/>
    </source>
</evidence>
<dbReference type="CDD" id="cd17552">
    <property type="entry name" value="REC_RR468-like"/>
    <property type="match status" value="1"/>
</dbReference>
<dbReference type="SUPFAM" id="SSF52172">
    <property type="entry name" value="CheY-like"/>
    <property type="match status" value="1"/>
</dbReference>
<sequence>MSIKSILLIDDEKRLSIVIQMCLQKLGGWRVVTAESGKEGLSKAETEKPDAILLDLMMPDMDGITVLGKLQANPNTAEIPVILLTAKVQSANQHEYTQLKIAGLIAKPFDPLKLASQVAQTLGWE</sequence>
<feature type="modified residue" description="4-aspartylphosphate" evidence="2">
    <location>
        <position position="55"/>
    </location>
</feature>
<dbReference type="GO" id="GO:0000160">
    <property type="term" value="P:phosphorelay signal transduction system"/>
    <property type="evidence" value="ECO:0007669"/>
    <property type="project" value="InterPro"/>
</dbReference>
<protein>
    <submittedName>
        <fullName evidence="4">Two-component system response regulator</fullName>
    </submittedName>
</protein>
<dbReference type="AlphaFoldDB" id="A0A1U7IK81"/>
<gene>
    <name evidence="4" type="ORF">NIES2119_13055</name>
</gene>
<dbReference type="PANTHER" id="PTHR44591:SF22">
    <property type="entry name" value="CHEY SUBFAMILY"/>
    <property type="match status" value="1"/>
</dbReference>
<dbReference type="Pfam" id="PF00072">
    <property type="entry name" value="Response_reg"/>
    <property type="match status" value="1"/>
</dbReference>
<reference evidence="4 5" key="1">
    <citation type="submission" date="2016-11" db="EMBL/GenBank/DDBJ databases">
        <title>Draft Genome Sequences of Nine Cyanobacterial Strains from Diverse Habitats.</title>
        <authorList>
            <person name="Zhu T."/>
            <person name="Hou S."/>
            <person name="Lu X."/>
            <person name="Hess W.R."/>
        </authorList>
    </citation>
    <scope>NUCLEOTIDE SEQUENCE [LARGE SCALE GENOMIC DNA]</scope>
    <source>
        <strain evidence="4 5">IAM M-71</strain>
    </source>
</reference>
<accession>A0A1U7IK81</accession>
<dbReference type="SMART" id="SM00448">
    <property type="entry name" value="REC"/>
    <property type="match status" value="1"/>
</dbReference>
<keyword evidence="1 2" id="KW-0597">Phosphoprotein</keyword>
<dbReference type="Gene3D" id="3.40.50.2300">
    <property type="match status" value="1"/>
</dbReference>
<comment type="caution">
    <text evidence="4">The sequence shown here is derived from an EMBL/GenBank/DDBJ whole genome shotgun (WGS) entry which is preliminary data.</text>
</comment>
<proteinExistence type="predicted"/>
<evidence type="ECO:0000256" key="2">
    <source>
        <dbReference type="PROSITE-ProRule" id="PRU00169"/>
    </source>
</evidence>
<dbReference type="PROSITE" id="PS50110">
    <property type="entry name" value="RESPONSE_REGULATORY"/>
    <property type="match status" value="1"/>
</dbReference>
<dbReference type="OrthoDB" id="487748at2"/>
<dbReference type="InterPro" id="IPR050595">
    <property type="entry name" value="Bact_response_regulator"/>
</dbReference>